<evidence type="ECO:0008006" key="3">
    <source>
        <dbReference type="Google" id="ProtNLM"/>
    </source>
</evidence>
<comment type="caution">
    <text evidence="1">The sequence shown here is derived from an EMBL/GenBank/DDBJ whole genome shotgun (WGS) entry which is preliminary data.</text>
</comment>
<dbReference type="EMBL" id="JAIVFQ010000081">
    <property type="protein sequence ID" value="MCC5603505.1"/>
    <property type="molecule type" value="Genomic_DNA"/>
</dbReference>
<proteinExistence type="predicted"/>
<evidence type="ECO:0000313" key="1">
    <source>
        <dbReference type="EMBL" id="MCC5603505.1"/>
    </source>
</evidence>
<dbReference type="RefSeq" id="WP_229489206.1">
    <property type="nucleotide sequence ID" value="NZ_JAIVFQ010000081.1"/>
</dbReference>
<gene>
    <name evidence="1" type="ORF">LC586_31095</name>
</gene>
<keyword evidence="2" id="KW-1185">Reference proteome</keyword>
<accession>A0ABS8IGY2</accession>
<evidence type="ECO:0000313" key="2">
    <source>
        <dbReference type="Proteomes" id="UP001199525"/>
    </source>
</evidence>
<reference evidence="1 2" key="1">
    <citation type="journal article" date="2021" name="Microorganisms">
        <title>Genome Evolution of Filamentous Cyanobacterium Nostoc Species: From Facultative Symbiosis to Free Living.</title>
        <authorList>
            <person name="Huo D."/>
            <person name="Li H."/>
            <person name="Cai F."/>
            <person name="Guo X."/>
            <person name="Qiao Z."/>
            <person name="Wang W."/>
            <person name="Yu G."/>
            <person name="Li R."/>
        </authorList>
    </citation>
    <scope>NUCLEOTIDE SEQUENCE [LARGE SCALE GENOMIC DNA]</scope>
    <source>
        <strain evidence="1 2">CHAB 5714</strain>
    </source>
</reference>
<sequence>MANIVISNLRPAGAELFDGSESFMSDLNDTELDITKGGITPTLFVAGFVVGYAVSKGLL</sequence>
<name>A0ABS8IGY2_9NOSO</name>
<organism evidence="1 2">
    <name type="scientific">Nostoc favosum CHAB5714</name>
    <dbReference type="NCBI Taxonomy" id="2780399"/>
    <lineage>
        <taxon>Bacteria</taxon>
        <taxon>Bacillati</taxon>
        <taxon>Cyanobacteriota</taxon>
        <taxon>Cyanophyceae</taxon>
        <taxon>Nostocales</taxon>
        <taxon>Nostocaceae</taxon>
        <taxon>Nostoc</taxon>
        <taxon>Nostoc favosum</taxon>
    </lineage>
</organism>
<protein>
    <recommendedName>
        <fullName evidence="3">Class IIb bacteriocin, lactobin A/cerein 7B family</fullName>
    </recommendedName>
</protein>
<dbReference type="Proteomes" id="UP001199525">
    <property type="component" value="Unassembled WGS sequence"/>
</dbReference>